<dbReference type="Gene3D" id="1.20.120.530">
    <property type="entry name" value="GntR ligand-binding domain-like"/>
    <property type="match status" value="1"/>
</dbReference>
<dbReference type="CDD" id="cd07377">
    <property type="entry name" value="WHTH_GntR"/>
    <property type="match status" value="1"/>
</dbReference>
<sequence length="235" mass="25638">MSRPGHDSSPTGHGPHHAAVEALAERILKGTYGEGDSLVMPEVQAELDVSQTVLREAIKVLTTKGLLDSDERRGTFVCPREDWNLLDPDVLHWKLAAGVSSDFFADVLELRRSIEPAAAALAAERRTDEDLAVLDDALRAMAATDHNPELLVRADASFHRAMLVASNNRFYAQMHRVIVPVLVQRGRAVPTADDTSGQHPHAAHAAVVEAVRNRDVDGAYVAMLELLDLSAREHP</sequence>
<evidence type="ECO:0000256" key="3">
    <source>
        <dbReference type="ARBA" id="ARBA00023163"/>
    </source>
</evidence>
<keyword evidence="6" id="KW-1185">Reference proteome</keyword>
<accession>A0A5J4LAM8</accession>
<dbReference type="PANTHER" id="PTHR43537">
    <property type="entry name" value="TRANSCRIPTIONAL REGULATOR, GNTR FAMILY"/>
    <property type="match status" value="1"/>
</dbReference>
<dbReference type="PROSITE" id="PS50949">
    <property type="entry name" value="HTH_GNTR"/>
    <property type="match status" value="1"/>
</dbReference>
<dbReference type="InterPro" id="IPR036388">
    <property type="entry name" value="WH-like_DNA-bd_sf"/>
</dbReference>
<comment type="caution">
    <text evidence="5">The sequence shown here is derived from an EMBL/GenBank/DDBJ whole genome shotgun (WGS) entry which is preliminary data.</text>
</comment>
<evidence type="ECO:0000256" key="1">
    <source>
        <dbReference type="ARBA" id="ARBA00023015"/>
    </source>
</evidence>
<name>A0A5J4LAM8_9ACTN</name>
<evidence type="ECO:0000259" key="4">
    <source>
        <dbReference type="PROSITE" id="PS50949"/>
    </source>
</evidence>
<dbReference type="GO" id="GO:0003677">
    <property type="term" value="F:DNA binding"/>
    <property type="evidence" value="ECO:0007669"/>
    <property type="project" value="UniProtKB-KW"/>
</dbReference>
<evidence type="ECO:0000313" key="6">
    <source>
        <dbReference type="Proteomes" id="UP000325598"/>
    </source>
</evidence>
<evidence type="ECO:0000313" key="5">
    <source>
        <dbReference type="EMBL" id="GES29292.1"/>
    </source>
</evidence>
<dbReference type="SMART" id="SM00895">
    <property type="entry name" value="FCD"/>
    <property type="match status" value="1"/>
</dbReference>
<feature type="domain" description="HTH gntR-type" evidence="4">
    <location>
        <begin position="13"/>
        <end position="80"/>
    </location>
</feature>
<dbReference type="InterPro" id="IPR036390">
    <property type="entry name" value="WH_DNA-bd_sf"/>
</dbReference>
<dbReference type="Proteomes" id="UP000325598">
    <property type="component" value="Unassembled WGS sequence"/>
</dbReference>
<dbReference type="GO" id="GO:0003700">
    <property type="term" value="F:DNA-binding transcription factor activity"/>
    <property type="evidence" value="ECO:0007669"/>
    <property type="project" value="InterPro"/>
</dbReference>
<dbReference type="InterPro" id="IPR008920">
    <property type="entry name" value="TF_FadR/GntR_C"/>
</dbReference>
<dbReference type="EMBL" id="BLAG01000006">
    <property type="protein sequence ID" value="GES29292.1"/>
    <property type="molecule type" value="Genomic_DNA"/>
</dbReference>
<dbReference type="SUPFAM" id="SSF48008">
    <property type="entry name" value="GntR ligand-binding domain-like"/>
    <property type="match status" value="1"/>
</dbReference>
<dbReference type="PANTHER" id="PTHR43537:SF44">
    <property type="entry name" value="GNTR FAMILY REGULATORY PROTEIN"/>
    <property type="match status" value="1"/>
</dbReference>
<dbReference type="Pfam" id="PF00392">
    <property type="entry name" value="GntR"/>
    <property type="match status" value="1"/>
</dbReference>
<dbReference type="OrthoDB" id="4164516at2"/>
<dbReference type="SUPFAM" id="SSF46785">
    <property type="entry name" value="Winged helix' DNA-binding domain"/>
    <property type="match status" value="1"/>
</dbReference>
<dbReference type="RefSeq" id="WP_086719567.1">
    <property type="nucleotide sequence ID" value="NZ_BLAG01000006.1"/>
</dbReference>
<dbReference type="InterPro" id="IPR011711">
    <property type="entry name" value="GntR_C"/>
</dbReference>
<dbReference type="Gene3D" id="1.10.10.10">
    <property type="entry name" value="Winged helix-like DNA-binding domain superfamily/Winged helix DNA-binding domain"/>
    <property type="match status" value="1"/>
</dbReference>
<gene>
    <name evidence="5" type="ORF">San01_17790</name>
</gene>
<evidence type="ECO:0000256" key="2">
    <source>
        <dbReference type="ARBA" id="ARBA00023125"/>
    </source>
</evidence>
<dbReference type="InterPro" id="IPR000524">
    <property type="entry name" value="Tscrpt_reg_HTH_GntR"/>
</dbReference>
<keyword evidence="3" id="KW-0804">Transcription</keyword>
<dbReference type="Pfam" id="PF07729">
    <property type="entry name" value="FCD"/>
    <property type="match status" value="1"/>
</dbReference>
<keyword evidence="2" id="KW-0238">DNA-binding</keyword>
<reference evidence="5 6" key="1">
    <citation type="submission" date="2019-10" db="EMBL/GenBank/DDBJ databases">
        <title>Whole genome shotgun sequence of Streptomyces angustmyceticus NBRC 3934.</title>
        <authorList>
            <person name="Hosoyama A."/>
            <person name="Ichikawa N."/>
            <person name="Kimura A."/>
            <person name="Kitahashi Y."/>
            <person name="Komaki H."/>
            <person name="Uohara A."/>
        </authorList>
    </citation>
    <scope>NUCLEOTIDE SEQUENCE [LARGE SCALE GENOMIC DNA]</scope>
    <source>
        <strain evidence="5 6">NBRC 3934</strain>
    </source>
</reference>
<dbReference type="SMART" id="SM00345">
    <property type="entry name" value="HTH_GNTR"/>
    <property type="match status" value="1"/>
</dbReference>
<proteinExistence type="predicted"/>
<protein>
    <submittedName>
        <fullName evidence="5">GntR family transcriptional regulator</fullName>
    </submittedName>
</protein>
<dbReference type="AlphaFoldDB" id="A0A5J4LAM8"/>
<organism evidence="5 6">
    <name type="scientific">Streptomyces angustmyceticus</name>
    <dbReference type="NCBI Taxonomy" id="285578"/>
    <lineage>
        <taxon>Bacteria</taxon>
        <taxon>Bacillati</taxon>
        <taxon>Actinomycetota</taxon>
        <taxon>Actinomycetes</taxon>
        <taxon>Kitasatosporales</taxon>
        <taxon>Streptomycetaceae</taxon>
        <taxon>Streptomyces</taxon>
    </lineage>
</organism>
<keyword evidence="1" id="KW-0805">Transcription regulation</keyword>
<dbReference type="GeneID" id="96754165"/>